<keyword evidence="1" id="KW-0472">Membrane</keyword>
<keyword evidence="1" id="KW-1133">Transmembrane helix</keyword>
<keyword evidence="3" id="KW-1185">Reference proteome</keyword>
<evidence type="ECO:0000313" key="3">
    <source>
        <dbReference type="Proteomes" id="UP001620514"/>
    </source>
</evidence>
<feature type="transmembrane region" description="Helical" evidence="1">
    <location>
        <begin position="607"/>
        <end position="626"/>
    </location>
</feature>
<dbReference type="InterPro" id="IPR025688">
    <property type="entry name" value="PGDYG_prot"/>
</dbReference>
<dbReference type="Pfam" id="PF14083">
    <property type="entry name" value="PGDYG"/>
    <property type="match status" value="1"/>
</dbReference>
<evidence type="ECO:0000313" key="2">
    <source>
        <dbReference type="EMBL" id="MFK4442787.1"/>
    </source>
</evidence>
<feature type="transmembrane region" description="Helical" evidence="1">
    <location>
        <begin position="570"/>
        <end position="587"/>
    </location>
</feature>
<organism evidence="2 3">
    <name type="scientific">Caballeronia udeis</name>
    <dbReference type="NCBI Taxonomy" id="1232866"/>
    <lineage>
        <taxon>Bacteria</taxon>
        <taxon>Pseudomonadati</taxon>
        <taxon>Pseudomonadota</taxon>
        <taxon>Betaproteobacteria</taxon>
        <taxon>Burkholderiales</taxon>
        <taxon>Burkholderiaceae</taxon>
        <taxon>Caballeronia</taxon>
    </lineage>
</organism>
<proteinExistence type="predicted"/>
<evidence type="ECO:0008006" key="4">
    <source>
        <dbReference type="Google" id="ProtNLM"/>
    </source>
</evidence>
<dbReference type="EMBL" id="JBIYDN010000007">
    <property type="protein sequence ID" value="MFK4442787.1"/>
    <property type="molecule type" value="Genomic_DNA"/>
</dbReference>
<protein>
    <recommendedName>
        <fullName evidence="4">PGDYG protein</fullName>
    </recommendedName>
</protein>
<dbReference type="Proteomes" id="UP001620514">
    <property type="component" value="Unassembled WGS sequence"/>
</dbReference>
<dbReference type="RefSeq" id="WP_404607162.1">
    <property type="nucleotide sequence ID" value="NZ_JBIYDN010000007.1"/>
</dbReference>
<accession>A0ABW8MH04</accession>
<keyword evidence="1" id="KW-0812">Transmembrane</keyword>
<sequence>MLAIPSDTAPEAHMLSRLKDSAALYETLHVVVTVEFSTETSVIQTLEGPVVCNPGDAIITGAAGERWPVSKERFDETYHALEAGAAGAPMRYKKRHRRVHAVRLKEPLEVTLTGGRGLLHGEPGAWCVWYGPEDAAIVRHDIFLTTYQLETVPVYVEISRNLTDTERLSAESSLRDLKSLIKHTELVVLETSADQEMNEPRVWFKVVREAPVQGEKITPTLEIYLAQLLPENGRGSLRALLEQALHSETWWAYTRQAIKRLFGRAREITEQEDDIYIIADQLAAIDQFNKSLVLAHGQTTNSGFLEPCPGDLSPPGSARILEVGIIADRKASQYQTLWQRLVLGTAREIGEAGSRSEVHARSHRKAPFAMRPVNVAAAYGRRILAFVRLLCRPSLTACGLLAALFLVAFTELSSGCAEGDPFSLLGCHAGAWSYLAGPIFFGFYSAVLVLGWIRFATARSGKWQERHFDLRLLAECLRAQYVMAALGEDRCVADYLPLMDHAESSWVRLSLRSIFFAQGVGDQARNARAEEWALEAFVQDQLGYHRTNLIARRKKAFHTLEGWGQFASRIFLLAILVLAADLLVQHASGLSRRLQPGSELQGFLSPMAHHLLVVVQILALAGWGGMRKVNETFGFEQEIHRGLLVQHKLKVAEEQCRVDARAAILHVCRYFIRDQAAWHALHRSKPIDVATGS</sequence>
<feature type="transmembrane region" description="Helical" evidence="1">
    <location>
        <begin position="429"/>
        <end position="453"/>
    </location>
</feature>
<name>A0ABW8MH04_9BURK</name>
<comment type="caution">
    <text evidence="2">The sequence shown here is derived from an EMBL/GenBank/DDBJ whole genome shotgun (WGS) entry which is preliminary data.</text>
</comment>
<gene>
    <name evidence="2" type="ORF">ABH943_002803</name>
</gene>
<reference evidence="2 3" key="1">
    <citation type="submission" date="2024-11" db="EMBL/GenBank/DDBJ databases">
        <title>Using genomics to understand microbial adaptation to soil warming.</title>
        <authorList>
            <person name="Deangelis K.M. PhD."/>
        </authorList>
    </citation>
    <scope>NUCLEOTIDE SEQUENCE [LARGE SCALE GENOMIC DNA]</scope>
    <source>
        <strain evidence="2 3">GAS97</strain>
    </source>
</reference>
<evidence type="ECO:0000256" key="1">
    <source>
        <dbReference type="SAM" id="Phobius"/>
    </source>
</evidence>